<protein>
    <submittedName>
        <fullName evidence="3">YybH family protein</fullName>
    </submittedName>
</protein>
<gene>
    <name evidence="3" type="ORF">ACFOY2_05800</name>
</gene>
<accession>A0ABV8FY74</accession>
<proteinExistence type="predicted"/>
<sequence>MSKISQCRALLLVAIVPAVLVAGCSGSTTQAMKGAASPATPTDTGSMSPGETGMESPTSTGGAGQAQTAVQNFFNAMKSGNVDQIVGSFSNDAVVAWAGQPTAEGTAAIRKLFQDKAKSMAQATNTIDESKELGTEDAVVRATSKTADKNFRELFLLSQAGGDWKISQFMNNQSS</sequence>
<feature type="region of interest" description="Disordered" evidence="1">
    <location>
        <begin position="30"/>
        <end position="65"/>
    </location>
</feature>
<dbReference type="SUPFAM" id="SSF54427">
    <property type="entry name" value="NTF2-like"/>
    <property type="match status" value="1"/>
</dbReference>
<keyword evidence="4" id="KW-1185">Reference proteome</keyword>
<dbReference type="RefSeq" id="WP_379526861.1">
    <property type="nucleotide sequence ID" value="NZ_JBHSBI010000002.1"/>
</dbReference>
<dbReference type="PROSITE" id="PS51257">
    <property type="entry name" value="PROKAR_LIPOPROTEIN"/>
    <property type="match status" value="1"/>
</dbReference>
<dbReference type="EMBL" id="JBHSBI010000002">
    <property type="protein sequence ID" value="MFC4006725.1"/>
    <property type="molecule type" value="Genomic_DNA"/>
</dbReference>
<evidence type="ECO:0000256" key="2">
    <source>
        <dbReference type="SAM" id="SignalP"/>
    </source>
</evidence>
<keyword evidence="2" id="KW-0732">Signal</keyword>
<name>A0ABV8FY74_9ACTN</name>
<dbReference type="InterPro" id="IPR039437">
    <property type="entry name" value="FrzH/put_lumazine-bd"/>
</dbReference>
<feature type="chain" id="PRO_5047342263" evidence="2">
    <location>
        <begin position="23"/>
        <end position="175"/>
    </location>
</feature>
<evidence type="ECO:0000313" key="4">
    <source>
        <dbReference type="Proteomes" id="UP001595851"/>
    </source>
</evidence>
<feature type="compositionally biased region" description="Polar residues" evidence="1">
    <location>
        <begin position="39"/>
        <end position="65"/>
    </location>
</feature>
<feature type="signal peptide" evidence="2">
    <location>
        <begin position="1"/>
        <end position="22"/>
    </location>
</feature>
<dbReference type="Proteomes" id="UP001595851">
    <property type="component" value="Unassembled WGS sequence"/>
</dbReference>
<dbReference type="Gene3D" id="3.10.450.50">
    <property type="match status" value="1"/>
</dbReference>
<evidence type="ECO:0000313" key="3">
    <source>
        <dbReference type="EMBL" id="MFC4006725.1"/>
    </source>
</evidence>
<comment type="caution">
    <text evidence="3">The sequence shown here is derived from an EMBL/GenBank/DDBJ whole genome shotgun (WGS) entry which is preliminary data.</text>
</comment>
<reference evidence="4" key="1">
    <citation type="journal article" date="2019" name="Int. J. Syst. Evol. Microbiol.">
        <title>The Global Catalogue of Microorganisms (GCM) 10K type strain sequencing project: providing services to taxonomists for standard genome sequencing and annotation.</title>
        <authorList>
            <consortium name="The Broad Institute Genomics Platform"/>
            <consortium name="The Broad Institute Genome Sequencing Center for Infectious Disease"/>
            <person name="Wu L."/>
            <person name="Ma J."/>
        </authorList>
    </citation>
    <scope>NUCLEOTIDE SEQUENCE [LARGE SCALE GENOMIC DNA]</scope>
    <source>
        <strain evidence="4">TBRC 1276</strain>
    </source>
</reference>
<organism evidence="3 4">
    <name type="scientific">Nonomuraea purpurea</name>
    <dbReference type="NCBI Taxonomy" id="1849276"/>
    <lineage>
        <taxon>Bacteria</taxon>
        <taxon>Bacillati</taxon>
        <taxon>Actinomycetota</taxon>
        <taxon>Actinomycetes</taxon>
        <taxon>Streptosporangiales</taxon>
        <taxon>Streptosporangiaceae</taxon>
        <taxon>Nonomuraea</taxon>
    </lineage>
</organism>
<dbReference type="InterPro" id="IPR032710">
    <property type="entry name" value="NTF2-like_dom_sf"/>
</dbReference>
<evidence type="ECO:0000256" key="1">
    <source>
        <dbReference type="SAM" id="MobiDB-lite"/>
    </source>
</evidence>
<dbReference type="Pfam" id="PF12893">
    <property type="entry name" value="Lumazine_bd_2"/>
    <property type="match status" value="1"/>
</dbReference>